<name>A0ABW8GJ08_9PROT</name>
<dbReference type="InterPro" id="IPR017926">
    <property type="entry name" value="GATASE"/>
</dbReference>
<dbReference type="PROSITE" id="PS51273">
    <property type="entry name" value="GATASE_TYPE_1"/>
    <property type="match status" value="1"/>
</dbReference>
<dbReference type="EMBL" id="JBIWXY010000001">
    <property type="protein sequence ID" value="MFJ5445077.1"/>
    <property type="molecule type" value="Genomic_DNA"/>
</dbReference>
<gene>
    <name evidence="2" type="ORF">ACIKP9_02425</name>
</gene>
<keyword evidence="3" id="KW-1185">Reference proteome</keyword>
<evidence type="ECO:0000259" key="1">
    <source>
        <dbReference type="Pfam" id="PF00117"/>
    </source>
</evidence>
<accession>A0ABW8GJ08</accession>
<dbReference type="Gene3D" id="3.40.50.880">
    <property type="match status" value="1"/>
</dbReference>
<dbReference type="NCBIfam" id="NF005458">
    <property type="entry name" value="PRK07053.1"/>
    <property type="match status" value="1"/>
</dbReference>
<feature type="domain" description="Glutamine amidotransferase" evidence="1">
    <location>
        <begin position="26"/>
        <end position="183"/>
    </location>
</feature>
<proteinExistence type="predicted"/>
<dbReference type="RefSeq" id="WP_400878831.1">
    <property type="nucleotide sequence ID" value="NZ_JBIWXY010000001.1"/>
</dbReference>
<evidence type="ECO:0000313" key="3">
    <source>
        <dbReference type="Proteomes" id="UP001617669"/>
    </source>
</evidence>
<protein>
    <submittedName>
        <fullName evidence="2">Glutamine amidotransferase</fullName>
    </submittedName>
</protein>
<sequence length="232" mass="25080">MKTAIALRHIAFEDLDGIAPLLTRAGYDVHYIDTPNASGNELKQARDADLLVVLGGPIGVYQTTDYPFLQPVIDLTEERLQHGKPTLGICLGAQIMARALGAKVYAGEAGKEIGWSPLTLTPEGHESPLAPLGQGDAVLHWHGDTFNLPQGAVRLASSALYPNQAFAYGKHGLALQFHIEVTAEGLERWYVGHVGELSGFSVPELRQQGQMLAPRLAPKLDQVISQWLSQCA</sequence>
<keyword evidence="2" id="KW-0315">Glutamine amidotransferase</keyword>
<dbReference type="Pfam" id="PF00117">
    <property type="entry name" value="GATase"/>
    <property type="match status" value="1"/>
</dbReference>
<dbReference type="InterPro" id="IPR044992">
    <property type="entry name" value="ChyE-like"/>
</dbReference>
<dbReference type="PANTHER" id="PTHR42695">
    <property type="entry name" value="GLUTAMINE AMIDOTRANSFERASE YLR126C-RELATED"/>
    <property type="match status" value="1"/>
</dbReference>
<dbReference type="SUPFAM" id="SSF52317">
    <property type="entry name" value="Class I glutamine amidotransferase-like"/>
    <property type="match status" value="1"/>
</dbReference>
<reference evidence="2 3" key="1">
    <citation type="submission" date="2024-11" db="EMBL/GenBank/DDBJ databases">
        <authorList>
            <person name="Kaparullina E.N."/>
            <person name="Delegan Y.A."/>
            <person name="Doronina N.V."/>
        </authorList>
    </citation>
    <scope>NUCLEOTIDE SEQUENCE [LARGE SCALE GENOMIC DNA]</scope>
    <source>
        <strain evidence="2 3">7sh_L</strain>
    </source>
</reference>
<dbReference type="InterPro" id="IPR029062">
    <property type="entry name" value="Class_I_gatase-like"/>
</dbReference>
<dbReference type="Proteomes" id="UP001617669">
    <property type="component" value="Unassembled WGS sequence"/>
</dbReference>
<dbReference type="PANTHER" id="PTHR42695:SF5">
    <property type="entry name" value="GLUTAMINE AMIDOTRANSFERASE YLR126C-RELATED"/>
    <property type="match status" value="1"/>
</dbReference>
<evidence type="ECO:0000313" key="2">
    <source>
        <dbReference type="EMBL" id="MFJ5445077.1"/>
    </source>
</evidence>
<organism evidence="2 3">
    <name type="scientific">Methylobacillus methanolivorans</name>
    <dbReference type="NCBI Taxonomy" id="1848927"/>
    <lineage>
        <taxon>Bacteria</taxon>
        <taxon>Pseudomonadati</taxon>
        <taxon>Pseudomonadota</taxon>
        <taxon>Betaproteobacteria</taxon>
        <taxon>Nitrosomonadales</taxon>
        <taxon>Methylophilaceae</taxon>
        <taxon>Methylobacillus</taxon>
    </lineage>
</organism>
<dbReference type="CDD" id="cd01741">
    <property type="entry name" value="GATase1_1"/>
    <property type="match status" value="1"/>
</dbReference>
<comment type="caution">
    <text evidence="2">The sequence shown here is derived from an EMBL/GenBank/DDBJ whole genome shotgun (WGS) entry which is preliminary data.</text>
</comment>